<dbReference type="SMART" id="SM00530">
    <property type="entry name" value="HTH_XRE"/>
    <property type="match status" value="1"/>
</dbReference>
<comment type="caution">
    <text evidence="2">The sequence shown here is derived from an EMBL/GenBank/DDBJ whole genome shotgun (WGS) entry which is preliminary data.</text>
</comment>
<dbReference type="RefSeq" id="WP_189667573.1">
    <property type="nucleotide sequence ID" value="NZ_BNAS01000001.1"/>
</dbReference>
<dbReference type="EMBL" id="BNAS01000001">
    <property type="protein sequence ID" value="GHH65496.1"/>
    <property type="molecule type" value="Genomic_DNA"/>
</dbReference>
<evidence type="ECO:0000313" key="2">
    <source>
        <dbReference type="EMBL" id="GHH65496.1"/>
    </source>
</evidence>
<dbReference type="Pfam" id="PF13560">
    <property type="entry name" value="HTH_31"/>
    <property type="match status" value="1"/>
</dbReference>
<keyword evidence="3" id="KW-1185">Reference proteome</keyword>
<dbReference type="PROSITE" id="PS50943">
    <property type="entry name" value="HTH_CROC1"/>
    <property type="match status" value="1"/>
</dbReference>
<dbReference type="Proteomes" id="UP000627369">
    <property type="component" value="Unassembled WGS sequence"/>
</dbReference>
<dbReference type="InterPro" id="IPR001387">
    <property type="entry name" value="Cro/C1-type_HTH"/>
</dbReference>
<dbReference type="InterPro" id="IPR010982">
    <property type="entry name" value="Lambda_DNA-bd_dom_sf"/>
</dbReference>
<gene>
    <name evidence="2" type="ORF">GCM10017772_03810</name>
</gene>
<reference evidence="2" key="1">
    <citation type="journal article" date="2014" name="Int. J. Syst. Evol. Microbiol.">
        <title>Complete genome sequence of Corynebacterium casei LMG S-19264T (=DSM 44701T), isolated from a smear-ripened cheese.</title>
        <authorList>
            <consortium name="US DOE Joint Genome Institute (JGI-PGF)"/>
            <person name="Walter F."/>
            <person name="Albersmeier A."/>
            <person name="Kalinowski J."/>
            <person name="Ruckert C."/>
        </authorList>
    </citation>
    <scope>NUCLEOTIDE SEQUENCE</scope>
    <source>
        <strain evidence="2">CGMCC 4.7398</strain>
    </source>
</reference>
<name>A0A919FI93_9MICO</name>
<proteinExistence type="predicted"/>
<sequence>MAGDADLLRGVGAAIAAHRRAVGVTQLSLAERIGRSVQWVSAVEQGRRHAERLTDLVQIASVVGCTLDDLIGRPLDTLTPGAGHSQADTVTALREVIMRSAGPISVVDPAPDLAEVAARVDEAWRIWHESPSAHRAVGAVLPALVADAHAAHATSSDQARGARTLAGAYQIARQWLHHVPSGDLGWVVADRAAHIARAADDPYLIALSAWALSGTYRSAGHHDEATRICLVSADELHARIDPANPRKDLLGAYGMLHLAAAVCAAQSAQDGRAWALHRVARDAADALGRDYCDPWTKFGSGNVDIHALAISAALGRPDDVVELSARLDLDSMPSVERRSAALISMARSLVRRGEDESAALVLLEAERVSSDGVHNSTIVRELLHELIVRDRARARPHVRGLARRGSLLAV</sequence>
<dbReference type="Gene3D" id="1.10.260.40">
    <property type="entry name" value="lambda repressor-like DNA-binding domains"/>
    <property type="match status" value="1"/>
</dbReference>
<protein>
    <recommendedName>
        <fullName evidence="1">HTH cro/C1-type domain-containing protein</fullName>
    </recommendedName>
</protein>
<reference evidence="2" key="2">
    <citation type="submission" date="2020-09" db="EMBL/GenBank/DDBJ databases">
        <authorList>
            <person name="Sun Q."/>
            <person name="Zhou Y."/>
        </authorList>
    </citation>
    <scope>NUCLEOTIDE SEQUENCE</scope>
    <source>
        <strain evidence="2">CGMCC 4.7398</strain>
    </source>
</reference>
<dbReference type="SUPFAM" id="SSF47413">
    <property type="entry name" value="lambda repressor-like DNA-binding domains"/>
    <property type="match status" value="1"/>
</dbReference>
<feature type="domain" description="HTH cro/C1-type" evidence="1">
    <location>
        <begin position="15"/>
        <end position="70"/>
    </location>
</feature>
<dbReference type="CDD" id="cd00093">
    <property type="entry name" value="HTH_XRE"/>
    <property type="match status" value="1"/>
</dbReference>
<evidence type="ECO:0000313" key="3">
    <source>
        <dbReference type="Proteomes" id="UP000627369"/>
    </source>
</evidence>
<organism evidence="2 3">
    <name type="scientific">Promicromonospora soli</name>
    <dbReference type="NCBI Taxonomy" id="2035533"/>
    <lineage>
        <taxon>Bacteria</taxon>
        <taxon>Bacillati</taxon>
        <taxon>Actinomycetota</taxon>
        <taxon>Actinomycetes</taxon>
        <taxon>Micrococcales</taxon>
        <taxon>Promicromonosporaceae</taxon>
        <taxon>Promicromonospora</taxon>
    </lineage>
</organism>
<dbReference type="AlphaFoldDB" id="A0A919FI93"/>
<accession>A0A919FI93</accession>
<evidence type="ECO:0000259" key="1">
    <source>
        <dbReference type="PROSITE" id="PS50943"/>
    </source>
</evidence>
<dbReference type="GO" id="GO:0003677">
    <property type="term" value="F:DNA binding"/>
    <property type="evidence" value="ECO:0007669"/>
    <property type="project" value="InterPro"/>
</dbReference>